<dbReference type="RefSeq" id="WP_101870472.1">
    <property type="nucleotide sequence ID" value="NZ_CACRUK010000041.1"/>
</dbReference>
<evidence type="ECO:0000256" key="11">
    <source>
        <dbReference type="ARBA" id="ARBA00048508"/>
    </source>
</evidence>
<dbReference type="UniPathway" id="UPA00094"/>
<dbReference type="GO" id="GO:0004316">
    <property type="term" value="F:3-oxoacyl-[acyl-carrier-protein] reductase (NADPH) activity"/>
    <property type="evidence" value="ECO:0007669"/>
    <property type="project" value="UniProtKB-UniRule"/>
</dbReference>
<feature type="binding site" evidence="13">
    <location>
        <begin position="11"/>
        <end position="14"/>
    </location>
    <ligand>
        <name>NADP(+)</name>
        <dbReference type="ChEBI" id="CHEBI:58349"/>
    </ligand>
</feature>
<dbReference type="InterPro" id="IPR011284">
    <property type="entry name" value="3oxo_ACP_reduc"/>
</dbReference>
<comment type="caution">
    <text evidence="17">The sequence shown here is derived from an EMBL/GenBank/DDBJ whole genome shotgun (WGS) entry which is preliminary data.</text>
</comment>
<dbReference type="NCBIfam" id="TIGR01830">
    <property type="entry name" value="3oxo_ACP_reduc"/>
    <property type="match status" value="1"/>
</dbReference>
<evidence type="ECO:0000256" key="1">
    <source>
        <dbReference type="ARBA" id="ARBA00002607"/>
    </source>
</evidence>
<keyword evidence="10" id="KW-0753">Steroid metabolism</keyword>
<evidence type="ECO:0000256" key="2">
    <source>
        <dbReference type="ARBA" id="ARBA00005194"/>
    </source>
</evidence>
<dbReference type="EMBL" id="NIHW01000017">
    <property type="protein sequence ID" value="PLT86722.1"/>
    <property type="molecule type" value="Genomic_DNA"/>
</dbReference>
<dbReference type="EC" id="1.1.1.100" evidence="14"/>
<dbReference type="Proteomes" id="UP000234849">
    <property type="component" value="Unassembled WGS sequence"/>
</dbReference>
<dbReference type="NCBIfam" id="NF004200">
    <property type="entry name" value="PRK05653.1-5"/>
    <property type="match status" value="1"/>
</dbReference>
<feature type="binding site" evidence="13">
    <location>
        <position position="187"/>
    </location>
    <ligand>
        <name>NADP(+)</name>
        <dbReference type="ChEBI" id="CHEBI:58349"/>
    </ligand>
</feature>
<evidence type="ECO:0000256" key="3">
    <source>
        <dbReference type="ARBA" id="ARBA00006484"/>
    </source>
</evidence>
<evidence type="ECO:0000256" key="10">
    <source>
        <dbReference type="ARBA" id="ARBA00023221"/>
    </source>
</evidence>
<dbReference type="SUPFAM" id="SSF51735">
    <property type="entry name" value="NAD(P)-binding Rossmann-fold domains"/>
    <property type="match status" value="1"/>
</dbReference>
<dbReference type="GO" id="GO:0006633">
    <property type="term" value="P:fatty acid biosynthetic process"/>
    <property type="evidence" value="ECO:0007669"/>
    <property type="project" value="UniProtKB-UniPathway"/>
</dbReference>
<evidence type="ECO:0000256" key="8">
    <source>
        <dbReference type="ARBA" id="ARBA00023098"/>
    </source>
</evidence>
<comment type="pathway">
    <text evidence="2 14">Lipid metabolism; fatty acid biosynthesis.</text>
</comment>
<dbReference type="NCBIfam" id="NF005559">
    <property type="entry name" value="PRK07231.1"/>
    <property type="match status" value="1"/>
</dbReference>
<dbReference type="InterPro" id="IPR050259">
    <property type="entry name" value="SDR"/>
</dbReference>
<name>A0A2N5PDX4_MEDGN</name>
<dbReference type="NCBIfam" id="NF009464">
    <property type="entry name" value="PRK12824.1"/>
    <property type="match status" value="1"/>
</dbReference>
<evidence type="ECO:0000313" key="19">
    <source>
        <dbReference type="Proteomes" id="UP000234840"/>
    </source>
</evidence>
<dbReference type="PANTHER" id="PTHR42879">
    <property type="entry name" value="3-OXOACYL-(ACYL-CARRIER-PROTEIN) REDUCTASE"/>
    <property type="match status" value="1"/>
</dbReference>
<dbReference type="FunFam" id="3.40.50.720:FF:000037">
    <property type="entry name" value="3-oxoacyl-[acyl-carrier-protein] reductase FabG"/>
    <property type="match status" value="1"/>
</dbReference>
<protein>
    <recommendedName>
        <fullName evidence="14">3-oxoacyl-[acyl-carrier-protein] reductase</fullName>
        <ecNumber evidence="14">1.1.1.100</ecNumber>
    </recommendedName>
</protein>
<dbReference type="GO" id="GO:0008202">
    <property type="term" value="P:steroid metabolic process"/>
    <property type="evidence" value="ECO:0007669"/>
    <property type="project" value="UniProtKB-KW"/>
</dbReference>
<keyword evidence="4 14" id="KW-0444">Lipid biosynthesis</keyword>
<evidence type="ECO:0000256" key="13">
    <source>
        <dbReference type="PIRSR" id="PIRSR611284-2"/>
    </source>
</evidence>
<reference evidence="19 20" key="1">
    <citation type="journal article" date="2017" name="Genome Med.">
        <title>A novel Ruminococcus gnavus clade enriched in inflammatory bowel disease patients.</title>
        <authorList>
            <person name="Hall A.B."/>
            <person name="Yassour M."/>
            <person name="Sauk J."/>
            <person name="Garner A."/>
            <person name="Jiang X."/>
            <person name="Arthur T."/>
            <person name="Lagoudas G.K."/>
            <person name="Vatanen T."/>
            <person name="Fornelos N."/>
            <person name="Wilson R."/>
            <person name="Bertha M."/>
            <person name="Cohen M."/>
            <person name="Garber J."/>
            <person name="Khalili H."/>
            <person name="Gevers D."/>
            <person name="Ananthakrishnan A.N."/>
            <person name="Kugathasan S."/>
            <person name="Lander E.S."/>
            <person name="Blainey P."/>
            <person name="Vlamakis H."/>
            <person name="Xavier R.J."/>
            <person name="Huttenhower C."/>
        </authorList>
    </citation>
    <scope>NUCLEOTIDE SEQUENCE [LARGE SCALE GENOMIC DNA]</scope>
    <source>
        <strain evidence="16 20">RJX1118</strain>
        <strain evidence="17 21">RJX1124</strain>
        <strain evidence="18 19">RJX1128</strain>
    </source>
</reference>
<feature type="binding site" evidence="13">
    <location>
        <begin position="154"/>
        <end position="158"/>
    </location>
    <ligand>
        <name>NADP(+)</name>
        <dbReference type="ChEBI" id="CHEBI:58349"/>
    </ligand>
</feature>
<feature type="binding site" evidence="13">
    <location>
        <position position="89"/>
    </location>
    <ligand>
        <name>NADP(+)</name>
        <dbReference type="ChEBI" id="CHEBI:58349"/>
    </ligand>
</feature>
<evidence type="ECO:0000313" key="18">
    <source>
        <dbReference type="EMBL" id="PLT86722.1"/>
    </source>
</evidence>
<evidence type="ECO:0000259" key="15">
    <source>
        <dbReference type="SMART" id="SM00822"/>
    </source>
</evidence>
<gene>
    <name evidence="16" type="ORF">CDL18_13845</name>
    <name evidence="18" type="ORF">CDL20_08090</name>
    <name evidence="17" type="ORF">CDL26_06585</name>
</gene>
<dbReference type="AlphaFoldDB" id="A0A2N5PDX4"/>
<dbReference type="SMART" id="SM00822">
    <property type="entry name" value="PKS_KR"/>
    <property type="match status" value="1"/>
</dbReference>
<organism evidence="17 21">
    <name type="scientific">Mediterraneibacter gnavus</name>
    <name type="common">Ruminococcus gnavus</name>
    <dbReference type="NCBI Taxonomy" id="33038"/>
    <lineage>
        <taxon>Bacteria</taxon>
        <taxon>Bacillati</taxon>
        <taxon>Bacillota</taxon>
        <taxon>Clostridia</taxon>
        <taxon>Lachnospirales</taxon>
        <taxon>Lachnospiraceae</taxon>
        <taxon>Mediterraneibacter</taxon>
    </lineage>
</organism>
<keyword evidence="7 14" id="KW-0560">Oxidoreductase</keyword>
<evidence type="ECO:0000256" key="4">
    <source>
        <dbReference type="ARBA" id="ARBA00022516"/>
    </source>
</evidence>
<dbReference type="EMBL" id="NIHM01000025">
    <property type="protein sequence ID" value="PLT52786.1"/>
    <property type="molecule type" value="Genomic_DNA"/>
</dbReference>
<evidence type="ECO:0000256" key="5">
    <source>
        <dbReference type="ARBA" id="ARBA00022832"/>
    </source>
</evidence>
<evidence type="ECO:0000256" key="14">
    <source>
        <dbReference type="RuleBase" id="RU366074"/>
    </source>
</evidence>
<dbReference type="NCBIfam" id="NF004198">
    <property type="entry name" value="PRK05653.1-3"/>
    <property type="match status" value="1"/>
</dbReference>
<keyword evidence="5 14" id="KW-0276">Fatty acid metabolism</keyword>
<dbReference type="Proteomes" id="UP000234891">
    <property type="component" value="Unassembled WGS sequence"/>
</dbReference>
<evidence type="ECO:0000313" key="20">
    <source>
        <dbReference type="Proteomes" id="UP000234849"/>
    </source>
</evidence>
<proteinExistence type="inferred from homology"/>
<dbReference type="Proteomes" id="UP000234840">
    <property type="component" value="Unassembled WGS sequence"/>
</dbReference>
<dbReference type="PRINTS" id="PR00081">
    <property type="entry name" value="GDHRDH"/>
</dbReference>
<evidence type="ECO:0000256" key="7">
    <source>
        <dbReference type="ARBA" id="ARBA00023002"/>
    </source>
</evidence>
<dbReference type="EMBL" id="NIHS01000008">
    <property type="protein sequence ID" value="PLT73293.1"/>
    <property type="molecule type" value="Genomic_DNA"/>
</dbReference>
<comment type="function">
    <text evidence="1 14">Catalyzes the NADPH-dependent reduction of beta-ketoacyl-ACP substrates to beta-hydroxyacyl-ACP products, the first reductive step in the elongation cycle of fatty acid biosynthesis.</text>
</comment>
<comment type="similarity">
    <text evidence="3 14">Belongs to the short-chain dehydrogenases/reductases (SDR) family.</text>
</comment>
<evidence type="ECO:0000313" key="17">
    <source>
        <dbReference type="EMBL" id="PLT73293.1"/>
    </source>
</evidence>
<dbReference type="Pfam" id="PF13561">
    <property type="entry name" value="adh_short_C2"/>
    <property type="match status" value="1"/>
</dbReference>
<dbReference type="GO" id="GO:0051287">
    <property type="term" value="F:NAD binding"/>
    <property type="evidence" value="ECO:0007669"/>
    <property type="project" value="UniProtKB-UniRule"/>
</dbReference>
<accession>A0A2N5PDX4</accession>
<dbReference type="InterPro" id="IPR036291">
    <property type="entry name" value="NAD(P)-bd_dom_sf"/>
</dbReference>
<evidence type="ECO:0000256" key="12">
    <source>
        <dbReference type="PIRSR" id="PIRSR611284-1"/>
    </source>
</evidence>
<evidence type="ECO:0000313" key="16">
    <source>
        <dbReference type="EMBL" id="PLT52786.1"/>
    </source>
</evidence>
<dbReference type="Gene3D" id="3.40.50.720">
    <property type="entry name" value="NAD(P)-binding Rossmann-like Domain"/>
    <property type="match status" value="1"/>
</dbReference>
<evidence type="ECO:0000256" key="6">
    <source>
        <dbReference type="ARBA" id="ARBA00022857"/>
    </source>
</evidence>
<keyword evidence="8 14" id="KW-0443">Lipid metabolism</keyword>
<comment type="catalytic activity">
    <reaction evidence="11 14">
        <text>a (3R)-hydroxyacyl-[ACP] + NADP(+) = a 3-oxoacyl-[ACP] + NADPH + H(+)</text>
        <dbReference type="Rhea" id="RHEA:17397"/>
        <dbReference type="Rhea" id="RHEA-COMP:9916"/>
        <dbReference type="Rhea" id="RHEA-COMP:9945"/>
        <dbReference type="ChEBI" id="CHEBI:15378"/>
        <dbReference type="ChEBI" id="CHEBI:57783"/>
        <dbReference type="ChEBI" id="CHEBI:58349"/>
        <dbReference type="ChEBI" id="CHEBI:78776"/>
        <dbReference type="ChEBI" id="CHEBI:78827"/>
        <dbReference type="EC" id="1.1.1.100"/>
    </reaction>
</comment>
<evidence type="ECO:0000256" key="9">
    <source>
        <dbReference type="ARBA" id="ARBA00023160"/>
    </source>
</evidence>
<keyword evidence="6 13" id="KW-0521">NADP</keyword>
<dbReference type="PROSITE" id="PS00061">
    <property type="entry name" value="ADH_SHORT"/>
    <property type="match status" value="1"/>
</dbReference>
<dbReference type="NCBIfam" id="NF009466">
    <property type="entry name" value="PRK12826.1-2"/>
    <property type="match status" value="1"/>
</dbReference>
<dbReference type="CDD" id="cd05333">
    <property type="entry name" value="BKR_SDR_c"/>
    <property type="match status" value="1"/>
</dbReference>
<dbReference type="PANTHER" id="PTHR42879:SF2">
    <property type="entry name" value="3-OXOACYL-[ACYL-CARRIER-PROTEIN] REDUCTASE FABG"/>
    <property type="match status" value="1"/>
</dbReference>
<comment type="subunit">
    <text evidence="14">Homotetramer.</text>
</comment>
<dbReference type="InterPro" id="IPR057326">
    <property type="entry name" value="KR_dom"/>
</dbReference>
<dbReference type="InterPro" id="IPR002347">
    <property type="entry name" value="SDR_fam"/>
</dbReference>
<feature type="active site" description="Proton acceptor" evidence="12">
    <location>
        <position position="154"/>
    </location>
</feature>
<dbReference type="InterPro" id="IPR020904">
    <property type="entry name" value="Sc_DH/Rdtase_CS"/>
</dbReference>
<dbReference type="PRINTS" id="PR00080">
    <property type="entry name" value="SDRFAMILY"/>
</dbReference>
<feature type="domain" description="Ketoreductase" evidence="15">
    <location>
        <begin position="5"/>
        <end position="185"/>
    </location>
</feature>
<evidence type="ECO:0000313" key="21">
    <source>
        <dbReference type="Proteomes" id="UP000234891"/>
    </source>
</evidence>
<sequence length="246" mass="26178">MLEQKVAVVTGASRGIGRAIAEKLAEEGVFVVINYRGNEEQAKQVQQTIKEQGGNAGIYGCDVSDFSACEAFFKDVIETYGRLDILVNNAGITRDGLLMKMTESDYDAVLQTNLKGTFNGIRFASRQMLRQKAGRIINISSVSGILGNAGQANYSASKAGVIGLTKSAARELASRGITVNAVAPGFIKTEMTEVLSEQVQDHAKSQIPLGSFGNPEDVAEAVWFLASDKAGYITGQVLNVDGGMAM</sequence>
<keyword evidence="9 14" id="KW-0275">Fatty acid biosynthesis</keyword>